<dbReference type="CDD" id="cd00093">
    <property type="entry name" value="HTH_XRE"/>
    <property type="match status" value="1"/>
</dbReference>
<keyword evidence="1" id="KW-0238">DNA-binding</keyword>
<dbReference type="PANTHER" id="PTHR36924:SF1">
    <property type="entry name" value="ANTITOXIN HIGA-1"/>
    <property type="match status" value="1"/>
</dbReference>
<dbReference type="PROSITE" id="PS50943">
    <property type="entry name" value="HTH_CROC1"/>
    <property type="match status" value="1"/>
</dbReference>
<organism evidence="3 4">
    <name type="scientific">Trinickia dabaoshanensis</name>
    <dbReference type="NCBI Taxonomy" id="564714"/>
    <lineage>
        <taxon>Bacteria</taxon>
        <taxon>Pseudomonadati</taxon>
        <taxon>Pseudomonadota</taxon>
        <taxon>Betaproteobacteria</taxon>
        <taxon>Burkholderiales</taxon>
        <taxon>Burkholderiaceae</taxon>
        <taxon>Trinickia</taxon>
    </lineage>
</organism>
<keyword evidence="4" id="KW-1185">Reference proteome</keyword>
<evidence type="ECO:0000313" key="3">
    <source>
        <dbReference type="EMBL" id="PMS19137.1"/>
    </source>
</evidence>
<gene>
    <name evidence="3" type="primary">higA</name>
    <name evidence="3" type="ORF">C0Z18_15110</name>
</gene>
<evidence type="ECO:0000259" key="2">
    <source>
        <dbReference type="PROSITE" id="PS50943"/>
    </source>
</evidence>
<reference evidence="3 4" key="1">
    <citation type="submission" date="2018-01" db="EMBL/GenBank/DDBJ databases">
        <title>Whole genome analyses suggest that Burkholderia sensu lato contains two further novel genera in the rhizoxinica-symbiotica group Mycetohabitans gen. nov., and Trinickia gen. nov.: implications for the evolution of diazotrophy and nodulation in the Burkholderiaceae.</title>
        <authorList>
            <person name="Estrada-de los Santos P."/>
            <person name="Palmer M."/>
            <person name="Chavez-Ramirez B."/>
            <person name="Beukes C."/>
            <person name="Steenkamp E.T."/>
            <person name="Hirsch A.M."/>
            <person name="Manyaka P."/>
            <person name="Maluk M."/>
            <person name="Lafos M."/>
            <person name="Crook M."/>
            <person name="Gross E."/>
            <person name="Simon M.F."/>
            <person name="Bueno dos Reis Junior F."/>
            <person name="Poole P.S."/>
            <person name="Venter S.N."/>
            <person name="James E.K."/>
        </authorList>
    </citation>
    <scope>NUCLEOTIDE SEQUENCE [LARGE SCALE GENOMIC DNA]</scope>
    <source>
        <strain evidence="3 4">GIMN1.004</strain>
    </source>
</reference>
<dbReference type="InterPro" id="IPR001387">
    <property type="entry name" value="Cro/C1-type_HTH"/>
</dbReference>
<dbReference type="Pfam" id="PF01381">
    <property type="entry name" value="HTH_3"/>
    <property type="match status" value="1"/>
</dbReference>
<accession>A0A2N7VPT2</accession>
<dbReference type="GO" id="GO:0003677">
    <property type="term" value="F:DNA binding"/>
    <property type="evidence" value="ECO:0007669"/>
    <property type="project" value="UniProtKB-KW"/>
</dbReference>
<dbReference type="RefSeq" id="WP_102646218.1">
    <property type="nucleotide sequence ID" value="NZ_PNYA01000012.1"/>
</dbReference>
<dbReference type="AlphaFoldDB" id="A0A2N7VPT2"/>
<dbReference type="NCBIfam" id="TIGR02607">
    <property type="entry name" value="antidote_HigA"/>
    <property type="match status" value="1"/>
</dbReference>
<feature type="domain" description="HTH cro/C1-type" evidence="2">
    <location>
        <begin position="25"/>
        <end position="72"/>
    </location>
</feature>
<name>A0A2N7VPT2_9BURK</name>
<comment type="caution">
    <text evidence="3">The sequence shown here is derived from an EMBL/GenBank/DDBJ whole genome shotgun (WGS) entry which is preliminary data.</text>
</comment>
<proteinExistence type="predicted"/>
<protein>
    <submittedName>
        <fullName evidence="3">Addiction module antidote protein, HigA family</fullName>
    </submittedName>
</protein>
<evidence type="ECO:0000313" key="4">
    <source>
        <dbReference type="Proteomes" id="UP000235616"/>
    </source>
</evidence>
<evidence type="ECO:0000256" key="1">
    <source>
        <dbReference type="ARBA" id="ARBA00023125"/>
    </source>
</evidence>
<sequence>MARSPNGMRPVHPGEILREEYLVPLGMTANALATALHVTPARINDIVRERRGITPDTALRLARYFGGDAETWLNLQQAFDLKTAFAARGEEIKREVTPRERIAA</sequence>
<dbReference type="Gene3D" id="1.10.260.40">
    <property type="entry name" value="lambda repressor-like DNA-binding domains"/>
    <property type="match status" value="1"/>
</dbReference>
<dbReference type="Proteomes" id="UP000235616">
    <property type="component" value="Unassembled WGS sequence"/>
</dbReference>
<dbReference type="PANTHER" id="PTHR36924">
    <property type="entry name" value="ANTITOXIN HIGA-1"/>
    <property type="match status" value="1"/>
</dbReference>
<dbReference type="SMART" id="SM00530">
    <property type="entry name" value="HTH_XRE"/>
    <property type="match status" value="1"/>
</dbReference>
<dbReference type="InterPro" id="IPR010982">
    <property type="entry name" value="Lambda_DNA-bd_dom_sf"/>
</dbReference>
<dbReference type="OrthoDB" id="5297543at2"/>
<dbReference type="EMBL" id="PNYA01000012">
    <property type="protein sequence ID" value="PMS19137.1"/>
    <property type="molecule type" value="Genomic_DNA"/>
</dbReference>
<dbReference type="InterPro" id="IPR013430">
    <property type="entry name" value="Toxin_antidote_HigA"/>
</dbReference>
<dbReference type="SUPFAM" id="SSF47413">
    <property type="entry name" value="lambda repressor-like DNA-binding domains"/>
    <property type="match status" value="1"/>
</dbReference>